<dbReference type="AlphaFoldDB" id="A0A087E673"/>
<evidence type="ECO:0000313" key="1">
    <source>
        <dbReference type="EMBL" id="KFJ03274.1"/>
    </source>
</evidence>
<reference evidence="1 2" key="1">
    <citation type="submission" date="2014-03" db="EMBL/GenBank/DDBJ databases">
        <title>Genomics of Bifidobacteria.</title>
        <authorList>
            <person name="Ventura M."/>
            <person name="Milani C."/>
            <person name="Lugli G.A."/>
        </authorList>
    </citation>
    <scope>NUCLEOTIDE SEQUENCE [LARGE SCALE GENOMIC DNA]</scope>
    <source>
        <strain evidence="1 2">LMG 21395</strain>
    </source>
</reference>
<gene>
    <name evidence="1" type="ORF">THER5_1960</name>
</gene>
<proteinExistence type="predicted"/>
<name>A0A087E673_9BIFI</name>
<evidence type="ECO:0000313" key="2">
    <source>
        <dbReference type="Proteomes" id="UP000029003"/>
    </source>
</evidence>
<dbReference type="Proteomes" id="UP000029003">
    <property type="component" value="Unassembled WGS sequence"/>
</dbReference>
<comment type="caution">
    <text evidence="1">The sequence shown here is derived from an EMBL/GenBank/DDBJ whole genome shotgun (WGS) entry which is preliminary data.</text>
</comment>
<accession>A0A087E673</accession>
<sequence length="110" mass="11992">MEACSIPGQFRDSHVSTGLTNPDHVSLGQIIDVTLSASYLPREPEGNGIGRAQNNPKSREIVAETRDIGFCLRYFFGHTTTTTVVGTVDGMAWTCTRAGLLDAEKRGHWV</sequence>
<organism evidence="1 2">
    <name type="scientific">Bifidobacterium thermacidophilum subsp. thermacidophilum</name>
    <dbReference type="NCBI Taxonomy" id="79262"/>
    <lineage>
        <taxon>Bacteria</taxon>
        <taxon>Bacillati</taxon>
        <taxon>Actinomycetota</taxon>
        <taxon>Actinomycetes</taxon>
        <taxon>Bifidobacteriales</taxon>
        <taxon>Bifidobacteriaceae</taxon>
        <taxon>Bifidobacterium</taxon>
    </lineage>
</organism>
<protein>
    <submittedName>
        <fullName evidence="1">Uncharacterized protein</fullName>
    </submittedName>
</protein>
<dbReference type="EMBL" id="JGZT01000005">
    <property type="protein sequence ID" value="KFJ03274.1"/>
    <property type="molecule type" value="Genomic_DNA"/>
</dbReference>